<accession>A0A2M9ZRM0</accession>
<comment type="subcellular location">
    <subcellularLocation>
        <location evidence="1">Membrane</location>
    </subcellularLocation>
</comment>
<dbReference type="GO" id="GO:0008610">
    <property type="term" value="P:lipid biosynthetic process"/>
    <property type="evidence" value="ECO:0007669"/>
    <property type="project" value="InterPro"/>
</dbReference>
<evidence type="ECO:0000313" key="7">
    <source>
        <dbReference type="EMBL" id="PJZ71195.1"/>
    </source>
</evidence>
<dbReference type="Proteomes" id="UP000231962">
    <property type="component" value="Unassembled WGS sequence"/>
</dbReference>
<evidence type="ECO:0000256" key="3">
    <source>
        <dbReference type="ARBA" id="ARBA00022989"/>
    </source>
</evidence>
<dbReference type="OrthoDB" id="9770329at2"/>
<comment type="caution">
    <text evidence="8">The sequence shown here is derived from an EMBL/GenBank/DDBJ whole genome shotgun (WGS) entry which is preliminary data.</text>
</comment>
<evidence type="ECO:0000256" key="2">
    <source>
        <dbReference type="ARBA" id="ARBA00022692"/>
    </source>
</evidence>
<keyword evidence="9" id="KW-1185">Reference proteome</keyword>
<evidence type="ECO:0000313" key="9">
    <source>
        <dbReference type="Proteomes" id="UP000231962"/>
    </source>
</evidence>
<reference evidence="9 10" key="1">
    <citation type="submission" date="2017-07" db="EMBL/GenBank/DDBJ databases">
        <title>Leptospira spp. isolated from tropical soils.</title>
        <authorList>
            <person name="Thibeaux R."/>
            <person name="Iraola G."/>
            <person name="Ferres I."/>
            <person name="Bierque E."/>
            <person name="Girault D."/>
            <person name="Soupe-Gilbert M.-E."/>
            <person name="Picardeau M."/>
            <person name="Goarant C."/>
        </authorList>
    </citation>
    <scope>NUCLEOTIDE SEQUENCE [LARGE SCALE GENOMIC DNA]</scope>
    <source>
        <strain evidence="8 10">FH1-B-B1</strain>
        <strain evidence="7 9">FH1-B-C1</strain>
    </source>
</reference>
<dbReference type="AlphaFoldDB" id="A0A2M9ZRM0"/>
<evidence type="ECO:0000256" key="4">
    <source>
        <dbReference type="ARBA" id="ARBA00023136"/>
    </source>
</evidence>
<dbReference type="RefSeq" id="WP_100712137.1">
    <property type="nucleotide sequence ID" value="NZ_NPDY01000001.1"/>
</dbReference>
<dbReference type="PANTHER" id="PTHR11863">
    <property type="entry name" value="STEROL DESATURASE"/>
    <property type="match status" value="1"/>
</dbReference>
<keyword evidence="4 5" id="KW-0472">Membrane</keyword>
<evidence type="ECO:0000256" key="5">
    <source>
        <dbReference type="SAM" id="Phobius"/>
    </source>
</evidence>
<dbReference type="InterPro" id="IPR050307">
    <property type="entry name" value="Sterol_Desaturase_Related"/>
</dbReference>
<keyword evidence="3 5" id="KW-1133">Transmembrane helix</keyword>
<dbReference type="GO" id="GO:0016491">
    <property type="term" value="F:oxidoreductase activity"/>
    <property type="evidence" value="ECO:0007669"/>
    <property type="project" value="InterPro"/>
</dbReference>
<evidence type="ECO:0000313" key="8">
    <source>
        <dbReference type="EMBL" id="PJZ74728.1"/>
    </source>
</evidence>
<proteinExistence type="predicted"/>
<feature type="transmembrane region" description="Helical" evidence="5">
    <location>
        <begin position="22"/>
        <end position="40"/>
    </location>
</feature>
<sequence>MFCLDWLHTSLSVYPRIFLSDWLRYLIPATIAFTFFYILARDRLRHRKIQAVKQEAKQYRREFFYSMLSAAVFALVGLGMFWMIKLGLSQVYNEISANGIPYFALSIAIALVIHDTYFYWTHRLLHTRFFFRYVHRIHHQSTAPSPWAAYAFHPIEALIQGLIGPILISILPIHPAALGIFLAIQIVRNVLGHSGYEIFPRSFANSGFLRLFQSNTEHDLHHRFTKGNYALYFTWWDRLLSTDRADFLETFRKTTRSKGEAI</sequence>
<feature type="transmembrane region" description="Helical" evidence="5">
    <location>
        <begin position="63"/>
        <end position="84"/>
    </location>
</feature>
<dbReference type="GO" id="GO:0005506">
    <property type="term" value="F:iron ion binding"/>
    <property type="evidence" value="ECO:0007669"/>
    <property type="project" value="InterPro"/>
</dbReference>
<evidence type="ECO:0000259" key="6">
    <source>
        <dbReference type="Pfam" id="PF04116"/>
    </source>
</evidence>
<dbReference type="EMBL" id="NPDZ01000001">
    <property type="protein sequence ID" value="PJZ74728.1"/>
    <property type="molecule type" value="Genomic_DNA"/>
</dbReference>
<feature type="transmembrane region" description="Helical" evidence="5">
    <location>
        <begin position="99"/>
        <end position="120"/>
    </location>
</feature>
<organism evidence="8 10">
    <name type="scientific">Leptospira perolatii</name>
    <dbReference type="NCBI Taxonomy" id="2023191"/>
    <lineage>
        <taxon>Bacteria</taxon>
        <taxon>Pseudomonadati</taxon>
        <taxon>Spirochaetota</taxon>
        <taxon>Spirochaetia</taxon>
        <taxon>Leptospirales</taxon>
        <taxon>Leptospiraceae</taxon>
        <taxon>Leptospira</taxon>
    </lineage>
</organism>
<dbReference type="GO" id="GO:0016020">
    <property type="term" value="C:membrane"/>
    <property type="evidence" value="ECO:0007669"/>
    <property type="project" value="UniProtKB-SubCell"/>
</dbReference>
<dbReference type="Proteomes" id="UP000231990">
    <property type="component" value="Unassembled WGS sequence"/>
</dbReference>
<dbReference type="EMBL" id="NPDY01000001">
    <property type="protein sequence ID" value="PJZ71195.1"/>
    <property type="molecule type" value="Genomic_DNA"/>
</dbReference>
<keyword evidence="2 5" id="KW-0812">Transmembrane</keyword>
<name>A0A2M9ZRM0_9LEPT</name>
<dbReference type="InterPro" id="IPR006694">
    <property type="entry name" value="Fatty_acid_hydroxylase"/>
</dbReference>
<protein>
    <recommendedName>
        <fullName evidence="6">Fatty acid hydroxylase domain-containing protein</fullName>
    </recommendedName>
</protein>
<gene>
    <name evidence="7" type="ORF">CH360_01390</name>
    <name evidence="8" type="ORF">CH373_01390</name>
</gene>
<evidence type="ECO:0000256" key="1">
    <source>
        <dbReference type="ARBA" id="ARBA00004370"/>
    </source>
</evidence>
<dbReference type="Pfam" id="PF04116">
    <property type="entry name" value="FA_hydroxylase"/>
    <property type="match status" value="1"/>
</dbReference>
<evidence type="ECO:0000313" key="10">
    <source>
        <dbReference type="Proteomes" id="UP000231990"/>
    </source>
</evidence>
<feature type="domain" description="Fatty acid hydroxylase" evidence="6">
    <location>
        <begin position="108"/>
        <end position="242"/>
    </location>
</feature>